<dbReference type="EMBL" id="LCWV01000040">
    <property type="protein sequence ID" value="PWI64985.1"/>
    <property type="molecule type" value="Genomic_DNA"/>
</dbReference>
<accession>A0A2U3DRX9</accession>
<reference evidence="1 2" key="1">
    <citation type="journal article" date="2016" name="Front. Microbiol.">
        <title>Genome and transcriptome sequences reveal the specific parasitism of the nematophagous Purpureocillium lilacinum 36-1.</title>
        <authorList>
            <person name="Xie J."/>
            <person name="Li S."/>
            <person name="Mo C."/>
            <person name="Xiao X."/>
            <person name="Peng D."/>
            <person name="Wang G."/>
            <person name="Xiao Y."/>
        </authorList>
    </citation>
    <scope>NUCLEOTIDE SEQUENCE [LARGE SCALE GENOMIC DNA]</scope>
    <source>
        <strain evidence="1 2">36-1</strain>
    </source>
</reference>
<evidence type="ECO:0000313" key="2">
    <source>
        <dbReference type="Proteomes" id="UP000245956"/>
    </source>
</evidence>
<dbReference type="AlphaFoldDB" id="A0A2U3DRX9"/>
<name>A0A2U3DRX9_PURLI</name>
<organism evidence="1 2">
    <name type="scientific">Purpureocillium lilacinum</name>
    <name type="common">Paecilomyces lilacinus</name>
    <dbReference type="NCBI Taxonomy" id="33203"/>
    <lineage>
        <taxon>Eukaryota</taxon>
        <taxon>Fungi</taxon>
        <taxon>Dikarya</taxon>
        <taxon>Ascomycota</taxon>
        <taxon>Pezizomycotina</taxon>
        <taxon>Sordariomycetes</taxon>
        <taxon>Hypocreomycetidae</taxon>
        <taxon>Hypocreales</taxon>
        <taxon>Ophiocordycipitaceae</taxon>
        <taxon>Purpureocillium</taxon>
    </lineage>
</organism>
<evidence type="ECO:0000313" key="1">
    <source>
        <dbReference type="EMBL" id="PWI64985.1"/>
    </source>
</evidence>
<protein>
    <submittedName>
        <fullName evidence="1">Uncharacterized protein</fullName>
    </submittedName>
</protein>
<gene>
    <name evidence="1" type="ORF">PCL_08344</name>
</gene>
<sequence>MRALEESEFSILPADEIELPRDFSELSRRVHQLASRMSHKSLSQDISSQMPLIEAKIFSQVNQMLSGELSREVLRKCQSRIVHDRTMHRVFKPKTHKLVQEAEVDLMEESHTLFKFFQPLLSSMEQKQASVEILSMFKLAYRLRLVMISSGCRCEVPAPGDTFDGRLSEAHGEANGSKAGPGKIAYTLFGALVQNTKEGRKVLKKARVVV</sequence>
<dbReference type="Proteomes" id="UP000245956">
    <property type="component" value="Unassembled WGS sequence"/>
</dbReference>
<proteinExistence type="predicted"/>
<comment type="caution">
    <text evidence="1">The sequence shown here is derived from an EMBL/GenBank/DDBJ whole genome shotgun (WGS) entry which is preliminary data.</text>
</comment>